<dbReference type="InterPro" id="IPR001451">
    <property type="entry name" value="Hexapep"/>
</dbReference>
<reference evidence="6" key="2">
    <citation type="journal article" date="2017" name="Plant Physiol. Biochem.">
        <title>Differential oxidative and antioxidative response of duckweed Lemna minor toward plant growth promoting/inhibiting bacteria.</title>
        <authorList>
            <person name="Ishizawa H."/>
            <person name="Kuroda M."/>
            <person name="Morikawa M."/>
            <person name="Ike M."/>
        </authorList>
    </citation>
    <scope>NUCLEOTIDE SEQUENCE [LARGE SCALE GENOMIC DNA]</scope>
    <source>
        <strain evidence="6">M6</strain>
    </source>
</reference>
<dbReference type="InterPro" id="IPR050179">
    <property type="entry name" value="Trans_hexapeptide_repeat"/>
</dbReference>
<dbReference type="Proteomes" id="UP000278756">
    <property type="component" value="Chromosome 1"/>
</dbReference>
<dbReference type="PANTHER" id="PTHR43300">
    <property type="entry name" value="ACETYLTRANSFERASE"/>
    <property type="match status" value="1"/>
</dbReference>
<dbReference type="PROSITE" id="PS00101">
    <property type="entry name" value="HEXAPEP_TRANSFERASES"/>
    <property type="match status" value="1"/>
</dbReference>
<evidence type="ECO:0000256" key="3">
    <source>
        <dbReference type="ARBA" id="ARBA00022737"/>
    </source>
</evidence>
<evidence type="ECO:0000313" key="6">
    <source>
        <dbReference type="Proteomes" id="UP000278756"/>
    </source>
</evidence>
<organism evidence="5 6">
    <name type="scientific">Asticcacaulis excentricus</name>
    <dbReference type="NCBI Taxonomy" id="78587"/>
    <lineage>
        <taxon>Bacteria</taxon>
        <taxon>Pseudomonadati</taxon>
        <taxon>Pseudomonadota</taxon>
        <taxon>Alphaproteobacteria</taxon>
        <taxon>Caulobacterales</taxon>
        <taxon>Caulobacteraceae</taxon>
        <taxon>Asticcacaulis</taxon>
    </lineage>
</organism>
<accession>A0A3G9G836</accession>
<dbReference type="RefSeq" id="WP_145987683.1">
    <property type="nucleotide sequence ID" value="NZ_AP018827.1"/>
</dbReference>
<dbReference type="OrthoDB" id="9815592at2"/>
<dbReference type="PANTHER" id="PTHR43300:SF11">
    <property type="entry name" value="ACETYLTRANSFERASE RV3034C-RELATED"/>
    <property type="match status" value="1"/>
</dbReference>
<comment type="similarity">
    <text evidence="1">Belongs to the transferase hexapeptide repeat family.</text>
</comment>
<keyword evidence="3" id="KW-0677">Repeat</keyword>
<evidence type="ECO:0000256" key="4">
    <source>
        <dbReference type="ARBA" id="ARBA00023315"/>
    </source>
</evidence>
<keyword evidence="4" id="KW-0012">Acyltransferase</keyword>
<dbReference type="InterPro" id="IPR011004">
    <property type="entry name" value="Trimer_LpxA-like_sf"/>
</dbReference>
<dbReference type="InterPro" id="IPR018357">
    <property type="entry name" value="Hexapep_transf_CS"/>
</dbReference>
<dbReference type="Gene3D" id="2.160.10.10">
    <property type="entry name" value="Hexapeptide repeat proteins"/>
    <property type="match status" value="1"/>
</dbReference>
<evidence type="ECO:0000313" key="5">
    <source>
        <dbReference type="EMBL" id="BBF81363.1"/>
    </source>
</evidence>
<evidence type="ECO:0000256" key="2">
    <source>
        <dbReference type="ARBA" id="ARBA00022679"/>
    </source>
</evidence>
<evidence type="ECO:0000256" key="1">
    <source>
        <dbReference type="ARBA" id="ARBA00007274"/>
    </source>
</evidence>
<reference evidence="6" key="1">
    <citation type="journal article" date="2017" name="Biotechnol. Biofuels">
        <title>Evaluation of environmental bacterial communities as a factor affecting the growth of duckweed Lemna minor.</title>
        <authorList>
            <person name="Ishizawa H."/>
            <person name="Kuroda M."/>
            <person name="Morikawa M."/>
            <person name="Ike M."/>
        </authorList>
    </citation>
    <scope>NUCLEOTIDE SEQUENCE [LARGE SCALE GENOMIC DNA]</scope>
    <source>
        <strain evidence="6">M6</strain>
    </source>
</reference>
<sequence length="77" mass="8005">MQDWPGASEEPDHATNGDVVIGSDVWIASGVFIAYGVIVGDGAVIAAGSVVTKDVPPYAIVGGNTAPLIRYRFDEKT</sequence>
<dbReference type="Pfam" id="PF00132">
    <property type="entry name" value="Hexapep"/>
    <property type="match status" value="1"/>
</dbReference>
<dbReference type="EMBL" id="AP018827">
    <property type="protein sequence ID" value="BBF81363.1"/>
    <property type="molecule type" value="Genomic_DNA"/>
</dbReference>
<dbReference type="GO" id="GO:0016746">
    <property type="term" value="F:acyltransferase activity"/>
    <property type="evidence" value="ECO:0007669"/>
    <property type="project" value="UniProtKB-KW"/>
</dbReference>
<protein>
    <submittedName>
        <fullName evidence="5">Acetyltransferase</fullName>
    </submittedName>
</protein>
<dbReference type="AlphaFoldDB" id="A0A3G9G836"/>
<dbReference type="SUPFAM" id="SSF51161">
    <property type="entry name" value="Trimeric LpxA-like enzymes"/>
    <property type="match status" value="1"/>
</dbReference>
<proteinExistence type="inferred from homology"/>
<name>A0A3G9G836_9CAUL</name>
<keyword evidence="2 5" id="KW-0808">Transferase</keyword>
<gene>
    <name evidence="5" type="ORF">EM6_1961</name>
</gene>